<keyword evidence="1" id="KW-0175">Coiled coil</keyword>
<dbReference type="Pfam" id="PF00691">
    <property type="entry name" value="OmpA"/>
    <property type="match status" value="2"/>
</dbReference>
<feature type="coiled-coil region" evidence="1">
    <location>
        <begin position="89"/>
        <end position="123"/>
    </location>
</feature>
<evidence type="ECO:0000259" key="3">
    <source>
        <dbReference type="PROSITE" id="PS51123"/>
    </source>
</evidence>
<feature type="region of interest" description="Disordered" evidence="2">
    <location>
        <begin position="1"/>
        <end position="25"/>
    </location>
</feature>
<dbReference type="CDD" id="cd07185">
    <property type="entry name" value="OmpA_C-like"/>
    <property type="match status" value="1"/>
</dbReference>
<dbReference type="InterPro" id="IPR050330">
    <property type="entry name" value="Bact_OuterMem_StrucFunc"/>
</dbReference>
<feature type="coiled-coil region" evidence="1">
    <location>
        <begin position="396"/>
        <end position="479"/>
    </location>
</feature>
<dbReference type="InterPro" id="IPR006665">
    <property type="entry name" value="OmpA-like"/>
</dbReference>
<name>A0AB34JKF1_PRYPA</name>
<dbReference type="Gene3D" id="1.20.920.20">
    <property type="match status" value="1"/>
</dbReference>
<sequence length="731" mass="79466">MPYSPRGEDGEHGAMGMAQPSEKELEASFAARAAEILATVEEQQKRLQAALERESAAAAKLEALEPKLTGAKSAVAFAQQAVDSTSGAMSAALSDKERHETQVADAERELARMRDRLAAMSEGVALADAASGLDSEEEAEAIKRLDRKQLDEVRQLLKPPNVVRRAMELVQVLLLASETDVQGAVALPPEGVEWAELVQMITKSDFISRILQLQPLALSLRPAMLEAMLRRWPGLKDASLPSNPKSGWAKARSFRQSRELTASRRMSRQLTVGRQASDNNVIAGAAAAALGASRRKSRELMLLRQASDNNAIAGAAEALTTPPVDEPLTAELVEYASKPVGAIFRWCGGVLRAALRLVREREELKALIEAQGKRVEGLTGELRAVLTFQTGLHGDHERLQLDLNSTLTALQRLEAERDAVARQLVEARFQIQDARARIAAAEAQALADEDAARRKLLAEEEARKRLRFKEESLRLAQARIAEDLATRPPVPERATLAWLHMPTFEEVKPFEFIHSSTTLAIDAHVTLGKIMKLLQESPGLRLHIAGHVQGDEDPRISSQRAQAVGAALIAVGAAPARLRAKGYGATVPIPAQLRAKLRVKSERRVSIHAIGEVATKVAIQFDKEGCEVSEEATRVLEDVAVLLAENSKMRLSVEGHADEMGQPSENARLSALRAQQVCTVLQHIGVNPNRLVAHGFGATLPIDDNSTPEGRAKNRRVQFLVIPDVAPTAKP</sequence>
<evidence type="ECO:0000313" key="4">
    <source>
        <dbReference type="EMBL" id="KAL1522404.1"/>
    </source>
</evidence>
<dbReference type="InterPro" id="IPR036737">
    <property type="entry name" value="OmpA-like_sf"/>
</dbReference>
<feature type="coiled-coil region" evidence="1">
    <location>
        <begin position="30"/>
        <end position="64"/>
    </location>
</feature>
<evidence type="ECO:0000256" key="2">
    <source>
        <dbReference type="SAM" id="MobiDB-lite"/>
    </source>
</evidence>
<feature type="domain" description="OmpA-like" evidence="3">
    <location>
        <begin position="613"/>
        <end position="725"/>
    </location>
</feature>
<organism evidence="4 5">
    <name type="scientific">Prymnesium parvum</name>
    <name type="common">Toxic golden alga</name>
    <dbReference type="NCBI Taxonomy" id="97485"/>
    <lineage>
        <taxon>Eukaryota</taxon>
        <taxon>Haptista</taxon>
        <taxon>Haptophyta</taxon>
        <taxon>Prymnesiophyceae</taxon>
        <taxon>Prymnesiales</taxon>
        <taxon>Prymnesiaceae</taxon>
        <taxon>Prymnesium</taxon>
    </lineage>
</organism>
<dbReference type="AlphaFoldDB" id="A0AB34JKF1"/>
<dbReference type="PANTHER" id="PTHR30329:SF20">
    <property type="entry name" value="EXPORTED PROTEIN"/>
    <property type="match status" value="1"/>
</dbReference>
<proteinExistence type="predicted"/>
<accession>A0AB34JKF1</accession>
<dbReference type="PROSITE" id="PS51123">
    <property type="entry name" value="OMPA_2"/>
    <property type="match status" value="2"/>
</dbReference>
<evidence type="ECO:0000256" key="1">
    <source>
        <dbReference type="SAM" id="Coils"/>
    </source>
</evidence>
<dbReference type="Proteomes" id="UP001515480">
    <property type="component" value="Unassembled WGS sequence"/>
</dbReference>
<evidence type="ECO:0000313" key="5">
    <source>
        <dbReference type="Proteomes" id="UP001515480"/>
    </source>
</evidence>
<reference evidence="4 5" key="1">
    <citation type="journal article" date="2024" name="Science">
        <title>Giant polyketide synthase enzymes in the biosynthesis of giant marine polyether toxins.</title>
        <authorList>
            <person name="Fallon T.R."/>
            <person name="Shende V.V."/>
            <person name="Wierzbicki I.H."/>
            <person name="Pendleton A.L."/>
            <person name="Watervoot N.F."/>
            <person name="Auber R.P."/>
            <person name="Gonzalez D.J."/>
            <person name="Wisecaver J.H."/>
            <person name="Moore B.S."/>
        </authorList>
    </citation>
    <scope>NUCLEOTIDE SEQUENCE [LARGE SCALE GENOMIC DNA]</scope>
    <source>
        <strain evidence="4 5">12B1</strain>
    </source>
</reference>
<feature type="compositionally biased region" description="Basic and acidic residues" evidence="2">
    <location>
        <begin position="1"/>
        <end position="12"/>
    </location>
</feature>
<protein>
    <recommendedName>
        <fullName evidence="3">OmpA-like domain-containing protein</fullName>
    </recommendedName>
</protein>
<dbReference type="SUPFAM" id="SSF103088">
    <property type="entry name" value="OmpA-like"/>
    <property type="match status" value="2"/>
</dbReference>
<comment type="caution">
    <text evidence="4">The sequence shown here is derived from an EMBL/GenBank/DDBJ whole genome shotgun (WGS) entry which is preliminary data.</text>
</comment>
<keyword evidence="5" id="KW-1185">Reference proteome</keyword>
<dbReference type="EMBL" id="JBGBPQ010000006">
    <property type="protein sequence ID" value="KAL1522404.1"/>
    <property type="molecule type" value="Genomic_DNA"/>
</dbReference>
<feature type="domain" description="OmpA-like" evidence="3">
    <location>
        <begin position="499"/>
        <end position="613"/>
    </location>
</feature>
<dbReference type="PANTHER" id="PTHR30329">
    <property type="entry name" value="STATOR ELEMENT OF FLAGELLAR MOTOR COMPLEX"/>
    <property type="match status" value="1"/>
</dbReference>
<gene>
    <name evidence="4" type="ORF">AB1Y20_017394</name>
</gene>
<dbReference type="Gene3D" id="3.30.1330.60">
    <property type="entry name" value="OmpA-like domain"/>
    <property type="match status" value="2"/>
</dbReference>